<evidence type="ECO:0000313" key="4">
    <source>
        <dbReference type="Proteomes" id="UP000560131"/>
    </source>
</evidence>
<protein>
    <submittedName>
        <fullName evidence="2">GAF domain-containing protein</fullName>
    </submittedName>
</protein>
<dbReference type="PANTHER" id="PTHR43102:SF2">
    <property type="entry name" value="GAF DOMAIN-CONTAINING PROTEIN"/>
    <property type="match status" value="1"/>
</dbReference>
<dbReference type="RefSeq" id="WP_184039382.1">
    <property type="nucleotide sequence ID" value="NZ_BAABAR010000008.1"/>
</dbReference>
<dbReference type="Gene3D" id="3.30.450.40">
    <property type="match status" value="1"/>
</dbReference>
<dbReference type="SUPFAM" id="SSF55781">
    <property type="entry name" value="GAF domain-like"/>
    <property type="match status" value="1"/>
</dbReference>
<reference evidence="2 3" key="3">
    <citation type="submission" date="2020-08" db="EMBL/GenBank/DDBJ databases">
        <authorList>
            <person name="Partida-Martinez L."/>
            <person name="Huntemann M."/>
            <person name="Clum A."/>
            <person name="Wang J."/>
            <person name="Palaniappan K."/>
            <person name="Ritter S."/>
            <person name="Chen I.-M."/>
            <person name="Stamatis D."/>
            <person name="Reddy T."/>
            <person name="O'Malley R."/>
            <person name="Daum C."/>
            <person name="Shapiro N."/>
            <person name="Ivanova N."/>
            <person name="Kyrpides N."/>
            <person name="Woyke T."/>
        </authorList>
    </citation>
    <scope>NUCLEOTIDE SEQUENCE [LARGE SCALE GENOMIC DNA]</scope>
    <source>
        <strain evidence="2 3">AS3.13</strain>
    </source>
</reference>
<proteinExistence type="predicted"/>
<evidence type="ECO:0000313" key="3">
    <source>
        <dbReference type="Proteomes" id="UP000522313"/>
    </source>
</evidence>
<accession>A0A7X0MNP2</accession>
<keyword evidence="4" id="KW-1185">Reference proteome</keyword>
<dbReference type="InterPro" id="IPR029016">
    <property type="entry name" value="GAF-like_dom_sf"/>
</dbReference>
<dbReference type="EMBL" id="JACHBT010000005">
    <property type="protein sequence ID" value="MBB6504230.1"/>
    <property type="molecule type" value="Genomic_DNA"/>
</dbReference>
<reference evidence="1 4" key="1">
    <citation type="submission" date="2020-08" db="EMBL/GenBank/DDBJ databases">
        <title>Genomic Encyclopedia of Type Strains, Phase IV (KMG-IV): sequencing the most valuable type-strain genomes for metagenomic binning, comparative biology and taxonomic classification.</title>
        <authorList>
            <person name="Goeker M."/>
        </authorList>
    </citation>
    <scope>NUCLEOTIDE SEQUENCE [LARGE SCALE GENOMIC DNA]</scope>
    <source>
        <strain evidence="1 4">DSM 101535</strain>
    </source>
</reference>
<dbReference type="AlphaFoldDB" id="A0A7X0MNP2"/>
<dbReference type="Proteomes" id="UP000522313">
    <property type="component" value="Unassembled WGS sequence"/>
</dbReference>
<dbReference type="Proteomes" id="UP000560131">
    <property type="component" value="Unassembled WGS sequence"/>
</dbReference>
<dbReference type="PANTHER" id="PTHR43102">
    <property type="entry name" value="SLR1143 PROTEIN"/>
    <property type="match status" value="1"/>
</dbReference>
<gene>
    <name evidence="2" type="ORF">F4693_001195</name>
    <name evidence="1" type="ORF">FHS97_002939</name>
</gene>
<comment type="caution">
    <text evidence="2">The sequence shown here is derived from an EMBL/GenBank/DDBJ whole genome shotgun (WGS) entry which is preliminary data.</text>
</comment>
<evidence type="ECO:0000313" key="1">
    <source>
        <dbReference type="EMBL" id="MBB5726988.1"/>
    </source>
</evidence>
<organism evidence="2 3">
    <name type="scientific">Sphingomonas endophytica</name>
    <dbReference type="NCBI Taxonomy" id="869719"/>
    <lineage>
        <taxon>Bacteria</taxon>
        <taxon>Pseudomonadati</taxon>
        <taxon>Pseudomonadota</taxon>
        <taxon>Alphaproteobacteria</taxon>
        <taxon>Sphingomonadales</taxon>
        <taxon>Sphingomonadaceae</taxon>
        <taxon>Sphingomonas</taxon>
    </lineage>
</organism>
<sequence length="174" mass="18841">MGITVYAPAPTPSDEAARERAVIASGALDARDDPELIGLVEQARQRFGTGMAAVSILSRDWQYLIAAAGVTSRTYSRRMSLCGHAIITPRAVFCVEDARADPRFADNPTLIDGGQVRFYAGAALVDPDQFPIGTFCVFDRIPRDDFGAYEQMHLKQLADAAVARLAERRAPSAP</sequence>
<reference evidence="2 3" key="2">
    <citation type="submission" date="2020-08" db="EMBL/GenBank/DDBJ databases">
        <title>The Agave Microbiome: Exploring the role of microbial communities in plant adaptations to desert environments.</title>
        <authorList>
            <person name="Partida-Martinez L.P."/>
        </authorList>
    </citation>
    <scope>NUCLEOTIDE SEQUENCE [LARGE SCALE GENOMIC DNA]</scope>
    <source>
        <strain evidence="2 3">AS3.13</strain>
    </source>
</reference>
<evidence type="ECO:0000313" key="2">
    <source>
        <dbReference type="EMBL" id="MBB6504230.1"/>
    </source>
</evidence>
<name>A0A7X0MNP2_9SPHN</name>
<dbReference type="EMBL" id="JACIJN010000010">
    <property type="protein sequence ID" value="MBB5726988.1"/>
    <property type="molecule type" value="Genomic_DNA"/>
</dbReference>